<keyword evidence="3" id="KW-1185">Reference proteome</keyword>
<evidence type="ECO:0000313" key="2">
    <source>
        <dbReference type="EMBL" id="KAF4309828.1"/>
    </source>
</evidence>
<comment type="caution">
    <text evidence="2">The sequence shown here is derived from an EMBL/GenBank/DDBJ whole genome shotgun (WGS) entry which is preliminary data.</text>
</comment>
<gene>
    <name evidence="2" type="ORF">GTA08_BOTSDO03104</name>
</gene>
<name>A0A8H4J308_9PEZI</name>
<sequence length="128" mass="14561">MRDTTPHADPLLLTGATIDALGLPPLIVEGEDPFPRLHPLMGHLHPRDAERFALLDLKREINAKKERDGPDWTEKARVWGGGYEAHVAVLREMREEDEERTKKKEKEEERCTPESREGAQMLGSWLSG</sequence>
<accession>A0A8H4J308</accession>
<proteinExistence type="predicted"/>
<reference evidence="2" key="1">
    <citation type="submission" date="2020-04" db="EMBL/GenBank/DDBJ databases">
        <title>Genome Assembly and Annotation of Botryosphaeria dothidea sdau 11-99, a Latent Pathogen of Apple Fruit Ring Rot in China.</title>
        <authorList>
            <person name="Yu C."/>
            <person name="Diao Y."/>
            <person name="Lu Q."/>
            <person name="Zhao J."/>
            <person name="Cui S."/>
            <person name="Peng C."/>
            <person name="He B."/>
            <person name="Liu H."/>
        </authorList>
    </citation>
    <scope>NUCLEOTIDE SEQUENCE [LARGE SCALE GENOMIC DNA]</scope>
    <source>
        <strain evidence="2">Sdau11-99</strain>
    </source>
</reference>
<evidence type="ECO:0000313" key="3">
    <source>
        <dbReference type="Proteomes" id="UP000572817"/>
    </source>
</evidence>
<feature type="region of interest" description="Disordered" evidence="1">
    <location>
        <begin position="94"/>
        <end position="128"/>
    </location>
</feature>
<evidence type="ECO:0000256" key="1">
    <source>
        <dbReference type="SAM" id="MobiDB-lite"/>
    </source>
</evidence>
<protein>
    <submittedName>
        <fullName evidence="2">Uncharacterized protein</fullName>
    </submittedName>
</protein>
<dbReference type="Proteomes" id="UP000572817">
    <property type="component" value="Unassembled WGS sequence"/>
</dbReference>
<dbReference type="EMBL" id="WWBZ02000016">
    <property type="protein sequence ID" value="KAF4309828.1"/>
    <property type="molecule type" value="Genomic_DNA"/>
</dbReference>
<feature type="compositionally biased region" description="Basic and acidic residues" evidence="1">
    <location>
        <begin position="94"/>
        <end position="117"/>
    </location>
</feature>
<organism evidence="2 3">
    <name type="scientific">Botryosphaeria dothidea</name>
    <dbReference type="NCBI Taxonomy" id="55169"/>
    <lineage>
        <taxon>Eukaryota</taxon>
        <taxon>Fungi</taxon>
        <taxon>Dikarya</taxon>
        <taxon>Ascomycota</taxon>
        <taxon>Pezizomycotina</taxon>
        <taxon>Dothideomycetes</taxon>
        <taxon>Dothideomycetes incertae sedis</taxon>
        <taxon>Botryosphaeriales</taxon>
        <taxon>Botryosphaeriaceae</taxon>
        <taxon>Botryosphaeria</taxon>
    </lineage>
</organism>
<dbReference type="AlphaFoldDB" id="A0A8H4J308"/>